<gene>
    <name evidence="7" type="primary">clpE</name>
    <name evidence="7" type="ORF">MACH08_11280</name>
</gene>
<dbReference type="PANTHER" id="PTHR11638:SF175">
    <property type="entry name" value="ATP-DEPENDENT CLP PROTEASE, ATP-BINDING SUBUNIT CLPC"/>
    <property type="match status" value="1"/>
</dbReference>
<protein>
    <submittedName>
        <fullName evidence="7">ATP-dependent Clp protease ATP-binding subunit ClpE</fullName>
    </submittedName>
</protein>
<evidence type="ECO:0000256" key="4">
    <source>
        <dbReference type="SAM" id="Coils"/>
    </source>
</evidence>
<keyword evidence="3" id="KW-0143">Chaperone</keyword>
<dbReference type="GO" id="GO:0008233">
    <property type="term" value="F:peptidase activity"/>
    <property type="evidence" value="ECO:0007669"/>
    <property type="project" value="UniProtKB-KW"/>
</dbReference>
<dbReference type="Gene3D" id="1.10.8.60">
    <property type="match status" value="2"/>
</dbReference>
<dbReference type="Proteomes" id="UP001275436">
    <property type="component" value="Unassembled WGS sequence"/>
</dbReference>
<dbReference type="SMART" id="SM00382">
    <property type="entry name" value="AAA"/>
    <property type="match status" value="2"/>
</dbReference>
<evidence type="ECO:0000259" key="6">
    <source>
        <dbReference type="PROSITE" id="PS50151"/>
    </source>
</evidence>
<evidence type="ECO:0000256" key="2">
    <source>
        <dbReference type="ARBA" id="ARBA00022840"/>
    </source>
</evidence>
<evidence type="ECO:0000256" key="1">
    <source>
        <dbReference type="ARBA" id="ARBA00022741"/>
    </source>
</evidence>
<proteinExistence type="predicted"/>
<dbReference type="PRINTS" id="PR00300">
    <property type="entry name" value="CLPPROTEASEA"/>
</dbReference>
<dbReference type="Pfam" id="PF10431">
    <property type="entry name" value="ClpB_D2-small"/>
    <property type="match status" value="1"/>
</dbReference>
<evidence type="ECO:0000313" key="7">
    <source>
        <dbReference type="EMBL" id="GLO65344.1"/>
    </source>
</evidence>
<dbReference type="Pfam" id="PF00004">
    <property type="entry name" value="AAA"/>
    <property type="match status" value="1"/>
</dbReference>
<dbReference type="PROSITE" id="PS50151">
    <property type="entry name" value="UVR"/>
    <property type="match status" value="1"/>
</dbReference>
<dbReference type="PANTHER" id="PTHR11638">
    <property type="entry name" value="ATP-DEPENDENT CLP PROTEASE"/>
    <property type="match status" value="1"/>
</dbReference>
<dbReference type="InterPro" id="IPR003593">
    <property type="entry name" value="AAA+_ATPase"/>
</dbReference>
<dbReference type="Pfam" id="PF07724">
    <property type="entry name" value="AAA_2"/>
    <property type="match status" value="1"/>
</dbReference>
<evidence type="ECO:0000256" key="3">
    <source>
        <dbReference type="ARBA" id="ARBA00023186"/>
    </source>
</evidence>
<dbReference type="CDD" id="cd00009">
    <property type="entry name" value="AAA"/>
    <property type="match status" value="1"/>
</dbReference>
<dbReference type="SMART" id="SM01086">
    <property type="entry name" value="ClpB_D2-small"/>
    <property type="match status" value="1"/>
</dbReference>
<accession>A0ABQ5TID8</accession>
<dbReference type="InterPro" id="IPR027417">
    <property type="entry name" value="P-loop_NTPase"/>
</dbReference>
<reference evidence="7 8" key="1">
    <citation type="submission" date="2023-02" db="EMBL/GenBank/DDBJ databases">
        <title>Oceanobacillus kimchii IFOP_LL358 isolated form Alexandrium catenella lab strain.</title>
        <authorList>
            <person name="Gajardo G."/>
            <person name="Ueki S."/>
            <person name="Maruyama F."/>
        </authorList>
    </citation>
    <scope>NUCLEOTIDE SEQUENCE [LARGE SCALE GENOMIC DNA]</scope>
    <source>
        <strain evidence="7 8">IFOP_LL358</strain>
    </source>
</reference>
<dbReference type="CDD" id="cd19499">
    <property type="entry name" value="RecA-like_ClpB_Hsp104-like"/>
    <property type="match status" value="1"/>
</dbReference>
<keyword evidence="7" id="KW-0645">Protease</keyword>
<dbReference type="Gene3D" id="4.10.860.10">
    <property type="entry name" value="UVR domain"/>
    <property type="match status" value="1"/>
</dbReference>
<organism evidence="7 8">
    <name type="scientific">Oceanobacillus kimchii</name>
    <dbReference type="NCBI Taxonomy" id="746691"/>
    <lineage>
        <taxon>Bacteria</taxon>
        <taxon>Bacillati</taxon>
        <taxon>Bacillota</taxon>
        <taxon>Bacilli</taxon>
        <taxon>Bacillales</taxon>
        <taxon>Bacillaceae</taxon>
        <taxon>Oceanobacillus</taxon>
    </lineage>
</organism>
<dbReference type="Pfam" id="PF17871">
    <property type="entry name" value="AAA_lid_9"/>
    <property type="match status" value="1"/>
</dbReference>
<keyword evidence="1" id="KW-0547">Nucleotide-binding</keyword>
<dbReference type="Gene3D" id="3.40.50.300">
    <property type="entry name" value="P-loop containing nucleotide triphosphate hydrolases"/>
    <property type="match status" value="2"/>
</dbReference>
<feature type="region of interest" description="Disordered" evidence="5">
    <location>
        <begin position="60"/>
        <end position="79"/>
    </location>
</feature>
<dbReference type="RefSeq" id="WP_317957847.1">
    <property type="nucleotide sequence ID" value="NZ_BSKO01000001.1"/>
</dbReference>
<feature type="domain" description="UVR" evidence="6">
    <location>
        <begin position="338"/>
        <end position="373"/>
    </location>
</feature>
<keyword evidence="2 7" id="KW-0067">ATP-binding</keyword>
<dbReference type="GO" id="GO:0005524">
    <property type="term" value="F:ATP binding"/>
    <property type="evidence" value="ECO:0007669"/>
    <property type="project" value="UniProtKB-KW"/>
</dbReference>
<dbReference type="InterPro" id="IPR028299">
    <property type="entry name" value="ClpA/B_CS2"/>
</dbReference>
<keyword evidence="7" id="KW-0378">Hydrolase</keyword>
<evidence type="ECO:0000256" key="5">
    <source>
        <dbReference type="SAM" id="MobiDB-lite"/>
    </source>
</evidence>
<dbReference type="GO" id="GO:0006508">
    <property type="term" value="P:proteolysis"/>
    <property type="evidence" value="ECO:0007669"/>
    <property type="project" value="UniProtKB-KW"/>
</dbReference>
<dbReference type="InterPro" id="IPR050130">
    <property type="entry name" value="ClpA_ClpB"/>
</dbReference>
<dbReference type="InterPro" id="IPR001270">
    <property type="entry name" value="ClpA/B"/>
</dbReference>
<dbReference type="InterPro" id="IPR003959">
    <property type="entry name" value="ATPase_AAA_core"/>
</dbReference>
<dbReference type="InterPro" id="IPR041546">
    <property type="entry name" value="ClpA/ClpB_AAA_lid"/>
</dbReference>
<dbReference type="SUPFAM" id="SSF52540">
    <property type="entry name" value="P-loop containing nucleoside triphosphate hydrolases"/>
    <property type="match status" value="2"/>
</dbReference>
<name>A0ABQ5TID8_9BACI</name>
<dbReference type="InterPro" id="IPR019489">
    <property type="entry name" value="Clp_ATPase_C"/>
</dbReference>
<dbReference type="InterPro" id="IPR001943">
    <property type="entry name" value="UVR_dom"/>
</dbReference>
<keyword evidence="8" id="KW-1185">Reference proteome</keyword>
<evidence type="ECO:0000313" key="8">
    <source>
        <dbReference type="Proteomes" id="UP001275436"/>
    </source>
</evidence>
<dbReference type="EMBL" id="BSKO01000001">
    <property type="protein sequence ID" value="GLO65344.1"/>
    <property type="molecule type" value="Genomic_DNA"/>
</dbReference>
<keyword evidence="4" id="KW-0175">Coiled coil</keyword>
<comment type="caution">
    <text evidence="7">The sequence shown here is derived from an EMBL/GenBank/DDBJ whole genome shotgun (WGS) entry which is preliminary data.</text>
</comment>
<dbReference type="PROSITE" id="PS00871">
    <property type="entry name" value="CLPAB_2"/>
    <property type="match status" value="1"/>
</dbReference>
<sequence length="713" mass="79946">MKCQNCGQNDATINAQMQMNNQRMEIHLCHECFQDIQGNMMNSDFFSNSPFGNMDQAFANNFSQGNGGSTTGTRTKQKANKGNGLIDQLAKNLTDQARSGNVDSVIGRDKEIKRVTETLNRRNKNNPVLIGEPGVGKTAIAEGLAVNIVEGNVPAKLMNKEIYLLDVASLVANTGVRGQFEERMKKLIEELQLRKDVILFIDEIHLIVGAGTAESSQMDVGNLLKPALARGDLQIIGATTLKEYRQIEKDAALERRLQPIMVNEPSFEDAVTILEGIKERYEKFHEVRYSEEVIRAFVNLSSRYIQDRHLPDKAIDLMDEVGSRLNLSNAQKDSDTLEQQLNEIIKKKQEAADVEDYEKAANLRYQEIQLQKQLDKVEEGEKVLDVDISDIELIVEEKTGIPVTKMQKDEQEKMKNLSDQLSQKVIGQNEAVQKVAKAIRRSRAGLKAKQRPIGSFLFVGPTGVGKTELTKVLAEELFGSRDAMVRLDMSEYMEKHAVSKIIGSPPGYVGHEEAGQLTERIRRNPYSILLLDEIEKAHPDVQNMFLQIMEDGQLTDSQGRKVSFKDTVIIMTSNAGTGVKQVNVGFNREAHESVSTLENLSQYFKPEFLNRFDAIVNFHELAEEDLLQIVDLMLSELEEAIKENKMTITISNEAKQQLVKLGYDTRFGARPLRRVIQDKIEDPLTDLILEGEGGISSIHVDVKGNEIVIDKAS</sequence>
<feature type="coiled-coil region" evidence="4">
    <location>
        <begin position="327"/>
        <end position="354"/>
    </location>
</feature>